<protein>
    <submittedName>
        <fullName evidence="1">Uncharacterized protein</fullName>
    </submittedName>
</protein>
<evidence type="ECO:0000313" key="2">
    <source>
        <dbReference type="Proteomes" id="UP000325780"/>
    </source>
</evidence>
<accession>A0A5N6THA6</accession>
<proteinExistence type="predicted"/>
<dbReference type="OrthoDB" id="7250310at2759"/>
<reference evidence="1 2" key="1">
    <citation type="submission" date="2019-04" db="EMBL/GenBank/DDBJ databases">
        <title>Friends and foes A comparative genomics study of 23 Aspergillus species from section Flavi.</title>
        <authorList>
            <consortium name="DOE Joint Genome Institute"/>
            <person name="Kjaerbolling I."/>
            <person name="Vesth T."/>
            <person name="Frisvad J.C."/>
            <person name="Nybo J.L."/>
            <person name="Theobald S."/>
            <person name="Kildgaard S."/>
            <person name="Isbrandt T."/>
            <person name="Kuo A."/>
            <person name="Sato A."/>
            <person name="Lyhne E.K."/>
            <person name="Kogle M.E."/>
            <person name="Wiebenga A."/>
            <person name="Kun R.S."/>
            <person name="Lubbers R.J."/>
            <person name="Makela M.R."/>
            <person name="Barry K."/>
            <person name="Chovatia M."/>
            <person name="Clum A."/>
            <person name="Daum C."/>
            <person name="Haridas S."/>
            <person name="He G."/>
            <person name="LaButti K."/>
            <person name="Lipzen A."/>
            <person name="Mondo S."/>
            <person name="Riley R."/>
            <person name="Salamov A."/>
            <person name="Simmons B.A."/>
            <person name="Magnuson J.K."/>
            <person name="Henrissat B."/>
            <person name="Mortensen U.H."/>
            <person name="Larsen T.O."/>
            <person name="Devries R.P."/>
            <person name="Grigoriev I.V."/>
            <person name="Machida M."/>
            <person name="Baker S.E."/>
            <person name="Andersen M.R."/>
        </authorList>
    </citation>
    <scope>NUCLEOTIDE SEQUENCE [LARGE SCALE GENOMIC DNA]</scope>
    <source>
        <strain evidence="1 2">IBT 18842</strain>
    </source>
</reference>
<dbReference type="Proteomes" id="UP000325780">
    <property type="component" value="Unassembled WGS sequence"/>
</dbReference>
<keyword evidence="2" id="KW-1185">Reference proteome</keyword>
<evidence type="ECO:0000313" key="1">
    <source>
        <dbReference type="EMBL" id="KAE8145754.1"/>
    </source>
</evidence>
<dbReference type="AlphaFoldDB" id="A0A5N6THA6"/>
<name>A0A5N6THA6_ASPAV</name>
<gene>
    <name evidence="1" type="ORF">BDV25DRAFT_163960</name>
</gene>
<organism evidence="1 2">
    <name type="scientific">Aspergillus avenaceus</name>
    <dbReference type="NCBI Taxonomy" id="36643"/>
    <lineage>
        <taxon>Eukaryota</taxon>
        <taxon>Fungi</taxon>
        <taxon>Dikarya</taxon>
        <taxon>Ascomycota</taxon>
        <taxon>Pezizomycotina</taxon>
        <taxon>Eurotiomycetes</taxon>
        <taxon>Eurotiomycetidae</taxon>
        <taxon>Eurotiales</taxon>
        <taxon>Aspergillaceae</taxon>
        <taxon>Aspergillus</taxon>
        <taxon>Aspergillus subgen. Circumdati</taxon>
    </lineage>
</organism>
<sequence>MSFDGSFCIRPVPASTPDAIRAGDGYVLSDPPICRPSLDFNGKLCASEDVPSCPGQQRLMDGECVSPAKPRCVSGHTEDGETCVFSHCTDIEFCPGAQILCPRFHEKEFEISGQKVTIHCETCWQSDLDTIKVLGTHDMTDCMEAYLNHPECIGSNWFPDSKTCNCHSQSTTRTIKDGRCIALNAQRGQ</sequence>
<dbReference type="EMBL" id="ML742316">
    <property type="protein sequence ID" value="KAE8145754.1"/>
    <property type="molecule type" value="Genomic_DNA"/>
</dbReference>